<accession>A0A4P9WL53</accession>
<evidence type="ECO:0000313" key="3">
    <source>
        <dbReference type="Proteomes" id="UP000269721"/>
    </source>
</evidence>
<name>A0A4P9WL53_9FUNG</name>
<keyword evidence="3" id="KW-1185">Reference proteome</keyword>
<evidence type="ECO:0000313" key="2">
    <source>
        <dbReference type="EMBL" id="RKO92783.1"/>
    </source>
</evidence>
<gene>
    <name evidence="2" type="ORF">BDK51DRAFT_40519</name>
</gene>
<dbReference type="Proteomes" id="UP000269721">
    <property type="component" value="Unassembled WGS sequence"/>
</dbReference>
<dbReference type="EMBL" id="KZ994498">
    <property type="protein sequence ID" value="RKO92783.1"/>
    <property type="molecule type" value="Genomic_DNA"/>
</dbReference>
<reference evidence="3" key="1">
    <citation type="journal article" date="2018" name="Nat. Microbiol.">
        <title>Leveraging single-cell genomics to expand the fungal tree of life.</title>
        <authorList>
            <person name="Ahrendt S.R."/>
            <person name="Quandt C.A."/>
            <person name="Ciobanu D."/>
            <person name="Clum A."/>
            <person name="Salamov A."/>
            <person name="Andreopoulos B."/>
            <person name="Cheng J.F."/>
            <person name="Woyke T."/>
            <person name="Pelin A."/>
            <person name="Henrissat B."/>
            <person name="Reynolds N.K."/>
            <person name="Benny G.L."/>
            <person name="Smith M.E."/>
            <person name="James T.Y."/>
            <person name="Grigoriev I.V."/>
        </authorList>
    </citation>
    <scope>NUCLEOTIDE SEQUENCE [LARGE SCALE GENOMIC DNA]</scope>
</reference>
<evidence type="ECO:0000256" key="1">
    <source>
        <dbReference type="SAM" id="MobiDB-lite"/>
    </source>
</evidence>
<organism evidence="2 3">
    <name type="scientific">Blyttiomyces helicus</name>
    <dbReference type="NCBI Taxonomy" id="388810"/>
    <lineage>
        <taxon>Eukaryota</taxon>
        <taxon>Fungi</taxon>
        <taxon>Fungi incertae sedis</taxon>
        <taxon>Chytridiomycota</taxon>
        <taxon>Chytridiomycota incertae sedis</taxon>
        <taxon>Chytridiomycetes</taxon>
        <taxon>Chytridiomycetes incertae sedis</taxon>
        <taxon>Blyttiomyces</taxon>
    </lineage>
</organism>
<proteinExistence type="predicted"/>
<feature type="region of interest" description="Disordered" evidence="1">
    <location>
        <begin position="197"/>
        <end position="309"/>
    </location>
</feature>
<dbReference type="AlphaFoldDB" id="A0A4P9WL53"/>
<sequence>MPFIRVCVLLGDGSFSPMPHLESVAGVAGWGNDAEERTSAARLRYVSNFRRRAAAHFLADLDDLTPVTTNAFAPTRTPSAMSGPASGSQPVLYVCGALDHEAPTKVPFSKALLFFEAVRTAISNPSPVPVLFAAGNPPLCAPIESLVDLHPFDARVCALLFTGASEAEELRKLGPVASSQAYRANDASAFANWEEHFAPGSHPEESALAEGQEDAGEAKKKKKSKKNNQKKKNQNKKTKKKKTGHTTVGGSDGADESTLERNSETVGGGEEISMEEAGSERDELSSSGPYRGVRVHHRSAPPSAGALPVRHPFGANARICSRDAGSSNLTFLSPIASSVTERPCRGAGRTRSADEEVRFSSSGEPGMLVNVCDVTGAHLSRFSLSIPLISWTRPNVHEALQDLPSSSIERERSPQHHIQVDRAETQYLAETLPASGLPLVRPFAPPAMPLVAVSSSKPEKEELGIGTRPNVHEALQDLPSSFIERERSPDSNAQHHIQVDRAETQYLAETLPASGLPLVRPFAPPAMPLVAVSSSKPEKEELGIGTRPNVHEALQDLPSSFIERERSPDSNAQHPVQMYLAETQYLAETLPASGPPSAPVAVSSSKLDDEDVATETICDPSESEPIEDEPGIWTTIKEKKMLGIRFERVIGAVNKRMDQLEQKMDDMLAMQKDIYAHLVKLDHDVHGLHRTLSYQGEIIARQPVAEAIHRWGLEIVEAPFPYALKLKTRNDYRECQLFHDLVARLIPAGDARETTGDPRLRMAPIAKVEIDLIAKVMDRTLDYLLESPSSGTTPTTCLKAPPEDEFNGIVVVEVLRSPVFPTSAESWTHDQIVSSPSTKLLAKVLQLLKQVIVANKYYGSPTAVVACAIITPRFDGLPRDELARLRDKILDAGGDGLAPLARLRDMGRFLLLGMGRN</sequence>
<protein>
    <submittedName>
        <fullName evidence="2">Uncharacterized protein</fullName>
    </submittedName>
</protein>
<feature type="compositionally biased region" description="Basic residues" evidence="1">
    <location>
        <begin position="219"/>
        <end position="244"/>
    </location>
</feature>